<evidence type="ECO:0000313" key="4">
    <source>
        <dbReference type="Proteomes" id="UP000053989"/>
    </source>
</evidence>
<dbReference type="SMART" id="SM00358">
    <property type="entry name" value="DSRM"/>
    <property type="match status" value="1"/>
</dbReference>
<reference evidence="3 4" key="1">
    <citation type="submission" date="2014-04" db="EMBL/GenBank/DDBJ databases">
        <authorList>
            <consortium name="DOE Joint Genome Institute"/>
            <person name="Kuo A."/>
            <person name="Kohler A."/>
            <person name="Nagy L.G."/>
            <person name="Floudas D."/>
            <person name="Copeland A."/>
            <person name="Barry K.W."/>
            <person name="Cichocki N."/>
            <person name="Veneault-Fourrey C."/>
            <person name="LaButti K."/>
            <person name="Lindquist E.A."/>
            <person name="Lipzen A."/>
            <person name="Lundell T."/>
            <person name="Morin E."/>
            <person name="Murat C."/>
            <person name="Sun H."/>
            <person name="Tunlid A."/>
            <person name="Henrissat B."/>
            <person name="Grigoriev I.V."/>
            <person name="Hibbett D.S."/>
            <person name="Martin F."/>
            <person name="Nordberg H.P."/>
            <person name="Cantor M.N."/>
            <person name="Hua S.X."/>
        </authorList>
    </citation>
    <scope>NUCLEOTIDE SEQUENCE [LARGE SCALE GENOMIC DNA]</scope>
    <source>
        <strain evidence="3 4">Foug A</strain>
    </source>
</reference>
<dbReference type="Gene3D" id="3.30.160.20">
    <property type="match status" value="1"/>
</dbReference>
<dbReference type="InParanoid" id="A0A0C3EPT1"/>
<dbReference type="HOGENOM" id="CLU_172700_0_0_1"/>
<evidence type="ECO:0000256" key="1">
    <source>
        <dbReference type="PROSITE-ProRule" id="PRU00266"/>
    </source>
</evidence>
<name>A0A0C3EPT1_9AGAM</name>
<dbReference type="AlphaFoldDB" id="A0A0C3EPT1"/>
<sequence>DPIVELNNYLQGIGAREALSWKESKTGPPHEPIWSFICKVSGQEYGIGTGTRKHVAQGAAASEALTRLRAEHEGQ</sequence>
<dbReference type="SUPFAM" id="SSF54768">
    <property type="entry name" value="dsRNA-binding domain-like"/>
    <property type="match status" value="1"/>
</dbReference>
<gene>
    <name evidence="3" type="ORF">SCLCIDRAFT_102219</name>
</gene>
<feature type="non-terminal residue" evidence="3">
    <location>
        <position position="1"/>
    </location>
</feature>
<evidence type="ECO:0000259" key="2">
    <source>
        <dbReference type="PROSITE" id="PS50137"/>
    </source>
</evidence>
<dbReference type="Pfam" id="PF00035">
    <property type="entry name" value="dsrm"/>
    <property type="match status" value="1"/>
</dbReference>
<protein>
    <recommendedName>
        <fullName evidence="2">DRBM domain-containing protein</fullName>
    </recommendedName>
</protein>
<reference evidence="4" key="2">
    <citation type="submission" date="2015-01" db="EMBL/GenBank/DDBJ databases">
        <title>Evolutionary Origins and Diversification of the Mycorrhizal Mutualists.</title>
        <authorList>
            <consortium name="DOE Joint Genome Institute"/>
            <consortium name="Mycorrhizal Genomics Consortium"/>
            <person name="Kohler A."/>
            <person name="Kuo A."/>
            <person name="Nagy L.G."/>
            <person name="Floudas D."/>
            <person name="Copeland A."/>
            <person name="Barry K.W."/>
            <person name="Cichocki N."/>
            <person name="Veneault-Fourrey C."/>
            <person name="LaButti K."/>
            <person name="Lindquist E.A."/>
            <person name="Lipzen A."/>
            <person name="Lundell T."/>
            <person name="Morin E."/>
            <person name="Murat C."/>
            <person name="Riley R."/>
            <person name="Ohm R."/>
            <person name="Sun H."/>
            <person name="Tunlid A."/>
            <person name="Henrissat B."/>
            <person name="Grigoriev I.V."/>
            <person name="Hibbett D.S."/>
            <person name="Martin F."/>
        </authorList>
    </citation>
    <scope>NUCLEOTIDE SEQUENCE [LARGE SCALE GENOMIC DNA]</scope>
    <source>
        <strain evidence="4">Foug A</strain>
    </source>
</reference>
<dbReference type="InterPro" id="IPR014720">
    <property type="entry name" value="dsRBD_dom"/>
</dbReference>
<organism evidence="3 4">
    <name type="scientific">Scleroderma citrinum Foug A</name>
    <dbReference type="NCBI Taxonomy" id="1036808"/>
    <lineage>
        <taxon>Eukaryota</taxon>
        <taxon>Fungi</taxon>
        <taxon>Dikarya</taxon>
        <taxon>Basidiomycota</taxon>
        <taxon>Agaricomycotina</taxon>
        <taxon>Agaricomycetes</taxon>
        <taxon>Agaricomycetidae</taxon>
        <taxon>Boletales</taxon>
        <taxon>Sclerodermatineae</taxon>
        <taxon>Sclerodermataceae</taxon>
        <taxon>Scleroderma</taxon>
    </lineage>
</organism>
<accession>A0A0C3EPT1</accession>
<dbReference type="Proteomes" id="UP000053989">
    <property type="component" value="Unassembled WGS sequence"/>
</dbReference>
<keyword evidence="1" id="KW-0694">RNA-binding</keyword>
<keyword evidence="4" id="KW-1185">Reference proteome</keyword>
<dbReference type="GO" id="GO:0003723">
    <property type="term" value="F:RNA binding"/>
    <property type="evidence" value="ECO:0007669"/>
    <property type="project" value="UniProtKB-UniRule"/>
</dbReference>
<dbReference type="PROSITE" id="PS50137">
    <property type="entry name" value="DS_RBD"/>
    <property type="match status" value="1"/>
</dbReference>
<dbReference type="OrthoDB" id="3246846at2759"/>
<dbReference type="EMBL" id="KN822005">
    <property type="protein sequence ID" value="KIM70149.1"/>
    <property type="molecule type" value="Genomic_DNA"/>
</dbReference>
<feature type="domain" description="DRBM" evidence="2">
    <location>
        <begin position="1"/>
        <end position="70"/>
    </location>
</feature>
<proteinExistence type="predicted"/>
<evidence type="ECO:0000313" key="3">
    <source>
        <dbReference type="EMBL" id="KIM70149.1"/>
    </source>
</evidence>